<feature type="domain" description="HTH araC/xylS-type" evidence="11">
    <location>
        <begin position="156"/>
        <end position="254"/>
    </location>
</feature>
<dbReference type="Gene3D" id="1.10.10.60">
    <property type="entry name" value="Homeodomain-like"/>
    <property type="match status" value="2"/>
</dbReference>
<dbReference type="InterPro" id="IPR051552">
    <property type="entry name" value="HptR"/>
</dbReference>
<dbReference type="Pfam" id="PF00072">
    <property type="entry name" value="Response_reg"/>
    <property type="match status" value="1"/>
</dbReference>
<dbReference type="InterPro" id="IPR001789">
    <property type="entry name" value="Sig_transdc_resp-reg_receiver"/>
</dbReference>
<dbReference type="InterPro" id="IPR018060">
    <property type="entry name" value="HTH_AraC"/>
</dbReference>
<evidence type="ECO:0000256" key="10">
    <source>
        <dbReference type="PROSITE-ProRule" id="PRU00169"/>
    </source>
</evidence>
<proteinExistence type="predicted"/>
<evidence type="ECO:0000256" key="1">
    <source>
        <dbReference type="ARBA" id="ARBA00004496"/>
    </source>
</evidence>
<dbReference type="PANTHER" id="PTHR42713">
    <property type="entry name" value="HISTIDINE KINASE-RELATED"/>
    <property type="match status" value="1"/>
</dbReference>
<evidence type="ECO:0000259" key="11">
    <source>
        <dbReference type="PROSITE" id="PS01124"/>
    </source>
</evidence>
<dbReference type="AlphaFoldDB" id="A0A1I5CEW4"/>
<dbReference type="Gene3D" id="3.40.50.2300">
    <property type="match status" value="1"/>
</dbReference>
<feature type="modified residue" description="4-aspartylphosphate" evidence="10">
    <location>
        <position position="55"/>
    </location>
</feature>
<dbReference type="SMART" id="SM00342">
    <property type="entry name" value="HTH_ARAC"/>
    <property type="match status" value="1"/>
</dbReference>
<accession>A0A1I5CEW4</accession>
<dbReference type="SMART" id="SM00448">
    <property type="entry name" value="REC"/>
    <property type="match status" value="1"/>
</dbReference>
<keyword evidence="14" id="KW-1185">Reference proteome</keyword>
<name>A0A1I5CEW4_9FIRM</name>
<dbReference type="SUPFAM" id="SSF52172">
    <property type="entry name" value="CheY-like"/>
    <property type="match status" value="1"/>
</dbReference>
<dbReference type="PROSITE" id="PS00041">
    <property type="entry name" value="HTH_ARAC_FAMILY_1"/>
    <property type="match status" value="1"/>
</dbReference>
<dbReference type="PANTHER" id="PTHR42713:SF3">
    <property type="entry name" value="TRANSCRIPTIONAL REGULATORY PROTEIN HPTR"/>
    <property type="match status" value="1"/>
</dbReference>
<evidence type="ECO:0000256" key="5">
    <source>
        <dbReference type="ARBA" id="ARBA00023012"/>
    </source>
</evidence>
<keyword evidence="5" id="KW-0902">Two-component regulatory system</keyword>
<comment type="function">
    <text evidence="9">May play the central regulatory role in sporulation. It may be an element of the effector pathway responsible for the activation of sporulation genes in response to nutritional stress. Spo0A may act in concert with spo0H (a sigma factor) to control the expression of some genes that are critical to the sporulation process.</text>
</comment>
<dbReference type="InterPro" id="IPR018062">
    <property type="entry name" value="HTH_AraC-typ_CS"/>
</dbReference>
<keyword evidence="7" id="KW-0238">DNA-binding</keyword>
<dbReference type="GO" id="GO:0003700">
    <property type="term" value="F:DNA-binding transcription factor activity"/>
    <property type="evidence" value="ECO:0007669"/>
    <property type="project" value="InterPro"/>
</dbReference>
<keyword evidence="8" id="KW-0804">Transcription</keyword>
<evidence type="ECO:0000256" key="7">
    <source>
        <dbReference type="ARBA" id="ARBA00023125"/>
    </source>
</evidence>
<dbReference type="PROSITE" id="PS50110">
    <property type="entry name" value="RESPONSE_REGULATORY"/>
    <property type="match status" value="1"/>
</dbReference>
<evidence type="ECO:0000256" key="6">
    <source>
        <dbReference type="ARBA" id="ARBA00023015"/>
    </source>
</evidence>
<evidence type="ECO:0000256" key="9">
    <source>
        <dbReference type="ARBA" id="ARBA00024867"/>
    </source>
</evidence>
<sequence>MLKVLIAEDEDIIRKGLAYTIDWLSIGYVLVGEAANGEEGIEKIKELKPDVVLADIMMPKVNGLEMIRRAKEEVRFKSVILTSYAEFDYAKEAIELKAYDYLMKPVDVDKLKEVMGKLQVEIKHEKEKELVFRQKNQGMDIELLSSGDFYKNPYVKKTIDFIKERYIEKISIESISEELEISASYLSRKFKEETGHTCLDFLNMYRVQQAIRLLDEGIYRVYQVSDMTGFSDYKHFCLVFKRYTKTSPREFIKNKVYTS</sequence>
<dbReference type="PROSITE" id="PS01124">
    <property type="entry name" value="HTH_ARAC_FAMILY_2"/>
    <property type="match status" value="1"/>
</dbReference>
<dbReference type="GO" id="GO:0043565">
    <property type="term" value="F:sequence-specific DNA binding"/>
    <property type="evidence" value="ECO:0007669"/>
    <property type="project" value="InterPro"/>
</dbReference>
<dbReference type="EMBL" id="FOWD01000003">
    <property type="protein sequence ID" value="SFN85549.1"/>
    <property type="molecule type" value="Genomic_DNA"/>
</dbReference>
<dbReference type="Proteomes" id="UP000198806">
    <property type="component" value="Unassembled WGS sequence"/>
</dbReference>
<evidence type="ECO:0000313" key="13">
    <source>
        <dbReference type="EMBL" id="SFN85549.1"/>
    </source>
</evidence>
<gene>
    <name evidence="13" type="ORF">SAMN04489757_10323</name>
</gene>
<dbReference type="GO" id="GO:0000160">
    <property type="term" value="P:phosphorelay signal transduction system"/>
    <property type="evidence" value="ECO:0007669"/>
    <property type="project" value="UniProtKB-KW"/>
</dbReference>
<dbReference type="GO" id="GO:0005737">
    <property type="term" value="C:cytoplasm"/>
    <property type="evidence" value="ECO:0007669"/>
    <property type="project" value="UniProtKB-SubCell"/>
</dbReference>
<evidence type="ECO:0000256" key="8">
    <source>
        <dbReference type="ARBA" id="ARBA00023163"/>
    </source>
</evidence>
<dbReference type="STRING" id="1527.SAMN04489757_10323"/>
<keyword evidence="6" id="KW-0805">Transcription regulation</keyword>
<evidence type="ECO:0000256" key="2">
    <source>
        <dbReference type="ARBA" id="ARBA00018672"/>
    </source>
</evidence>
<reference evidence="13 14" key="1">
    <citation type="submission" date="2016-10" db="EMBL/GenBank/DDBJ databases">
        <authorList>
            <person name="de Groot N.N."/>
        </authorList>
    </citation>
    <scope>NUCLEOTIDE SEQUENCE [LARGE SCALE GENOMIC DNA]</scope>
    <source>
        <strain evidence="13 14">DSM 1283</strain>
    </source>
</reference>
<evidence type="ECO:0000313" key="14">
    <source>
        <dbReference type="Proteomes" id="UP000198806"/>
    </source>
</evidence>
<comment type="subcellular location">
    <subcellularLocation>
        <location evidence="1">Cytoplasm</location>
    </subcellularLocation>
</comment>
<dbReference type="CDD" id="cd17536">
    <property type="entry name" value="REC_YesN-like"/>
    <property type="match status" value="1"/>
</dbReference>
<keyword evidence="3" id="KW-0963">Cytoplasm</keyword>
<evidence type="ECO:0000259" key="12">
    <source>
        <dbReference type="PROSITE" id="PS50110"/>
    </source>
</evidence>
<evidence type="ECO:0000256" key="3">
    <source>
        <dbReference type="ARBA" id="ARBA00022490"/>
    </source>
</evidence>
<dbReference type="InterPro" id="IPR011006">
    <property type="entry name" value="CheY-like_superfamily"/>
</dbReference>
<dbReference type="RefSeq" id="WP_091684154.1">
    <property type="nucleotide sequence ID" value="NZ_BAABFM010000006.1"/>
</dbReference>
<dbReference type="Pfam" id="PF12833">
    <property type="entry name" value="HTH_18"/>
    <property type="match status" value="1"/>
</dbReference>
<protein>
    <recommendedName>
        <fullName evidence="2">Stage 0 sporulation protein A homolog</fullName>
    </recommendedName>
</protein>
<keyword evidence="4 10" id="KW-0597">Phosphoprotein</keyword>
<evidence type="ECO:0000256" key="4">
    <source>
        <dbReference type="ARBA" id="ARBA00022553"/>
    </source>
</evidence>
<feature type="domain" description="Response regulatory" evidence="12">
    <location>
        <begin position="3"/>
        <end position="119"/>
    </location>
</feature>
<dbReference type="OrthoDB" id="1769137at2"/>
<organism evidence="13 14">
    <name type="scientific">Anaerocolumna aminovalerica</name>
    <dbReference type="NCBI Taxonomy" id="1527"/>
    <lineage>
        <taxon>Bacteria</taxon>
        <taxon>Bacillati</taxon>
        <taxon>Bacillota</taxon>
        <taxon>Clostridia</taxon>
        <taxon>Lachnospirales</taxon>
        <taxon>Lachnospiraceae</taxon>
        <taxon>Anaerocolumna</taxon>
    </lineage>
</organism>
<dbReference type="SUPFAM" id="SSF46689">
    <property type="entry name" value="Homeodomain-like"/>
    <property type="match status" value="2"/>
</dbReference>
<dbReference type="InterPro" id="IPR009057">
    <property type="entry name" value="Homeodomain-like_sf"/>
</dbReference>